<dbReference type="GO" id="GO:0016620">
    <property type="term" value="F:oxidoreductase activity, acting on the aldehyde or oxo group of donors, NAD or NADP as acceptor"/>
    <property type="evidence" value="ECO:0007669"/>
    <property type="project" value="InterPro"/>
</dbReference>
<dbReference type="InterPro" id="IPR016162">
    <property type="entry name" value="Ald_DH_N"/>
</dbReference>
<proteinExistence type="predicted"/>
<dbReference type="Gene3D" id="3.40.605.10">
    <property type="entry name" value="Aldehyde Dehydrogenase, Chain A, domain 1"/>
    <property type="match status" value="1"/>
</dbReference>
<gene>
    <name evidence="3" type="ORF">SAMN06296020_10114</name>
</gene>
<dbReference type="AlphaFoldDB" id="A0AA45WSF0"/>
<evidence type="ECO:0000256" key="1">
    <source>
        <dbReference type="ARBA" id="ARBA00023002"/>
    </source>
</evidence>
<dbReference type="CDD" id="cd07122">
    <property type="entry name" value="ALDH_F20_ACDH"/>
    <property type="match status" value="1"/>
</dbReference>
<evidence type="ECO:0000259" key="2">
    <source>
        <dbReference type="Pfam" id="PF00171"/>
    </source>
</evidence>
<dbReference type="EMBL" id="FXUF01000001">
    <property type="protein sequence ID" value="SMP37737.1"/>
    <property type="molecule type" value="Genomic_DNA"/>
</dbReference>
<organism evidence="3 4">
    <name type="scientific">Anoxynatronum buryatiense</name>
    <dbReference type="NCBI Taxonomy" id="489973"/>
    <lineage>
        <taxon>Bacteria</taxon>
        <taxon>Bacillati</taxon>
        <taxon>Bacillota</taxon>
        <taxon>Clostridia</taxon>
        <taxon>Eubacteriales</taxon>
        <taxon>Clostridiaceae</taxon>
        <taxon>Anoxynatronum</taxon>
    </lineage>
</organism>
<sequence>MDQMNQEAVKYVAGLIERARKAQEAIEYYTQEQVDELVEALVWNIVKDGPAQEISKMAVEESRMGNYEGKYNKLMAKAKGAVRDMKGKKSVGVIEIDEEKQITKIAKPIGVIGALIPCTNPEATPTVKAAHAIKGRNAIVMSPHPRTKKTNTYIVGLMRETLKRFGAPEDLVIGIEDPTLEISNELMKQCDLVVATGGAGLVHAAYSSGTPAYGVGAGNAVVVIDETADIKDAAEKIRISKTFDFATSCSAENSLIIQKDIYDEFLDALRKEGGYVVNPEEKAKLQAAMWVDGHLNPKIIAQSPQTIAEVADLSIPDDVKFYVVPETGIGADYPFSGEKLSVVTTAFKYDQFSDAVDLVNTITKFQGMGHSCGIHSFNEEHIMELALKTKVSRMNIRQGMAPANTGNWFNGMPFTTSLGCGSWGGNSVSENITWKHMINTTWVSRPFAPVVPTDEELFGNVMNK</sequence>
<protein>
    <submittedName>
        <fullName evidence="3">Sulfoacetaldehyde dehydrogenase</fullName>
    </submittedName>
</protein>
<dbReference type="Pfam" id="PF00171">
    <property type="entry name" value="Aldedh"/>
    <property type="match status" value="1"/>
</dbReference>
<evidence type="ECO:0000313" key="4">
    <source>
        <dbReference type="Proteomes" id="UP001158066"/>
    </source>
</evidence>
<dbReference type="SUPFAM" id="SSF53720">
    <property type="entry name" value="ALDH-like"/>
    <property type="match status" value="1"/>
</dbReference>
<accession>A0AA45WSF0</accession>
<dbReference type="PANTHER" id="PTHR11699">
    <property type="entry name" value="ALDEHYDE DEHYDROGENASE-RELATED"/>
    <property type="match status" value="1"/>
</dbReference>
<dbReference type="InterPro" id="IPR016163">
    <property type="entry name" value="Ald_DH_C"/>
</dbReference>
<name>A0AA45WSF0_9CLOT</name>
<comment type="caution">
    <text evidence="3">The sequence shown here is derived from an EMBL/GenBank/DDBJ whole genome shotgun (WGS) entry which is preliminary data.</text>
</comment>
<keyword evidence="4" id="KW-1185">Reference proteome</keyword>
<dbReference type="Proteomes" id="UP001158066">
    <property type="component" value="Unassembled WGS sequence"/>
</dbReference>
<keyword evidence="1" id="KW-0560">Oxidoreductase</keyword>
<reference evidence="3" key="1">
    <citation type="submission" date="2017-05" db="EMBL/GenBank/DDBJ databases">
        <authorList>
            <person name="Varghese N."/>
            <person name="Submissions S."/>
        </authorList>
    </citation>
    <scope>NUCLEOTIDE SEQUENCE</scope>
    <source>
        <strain evidence="3">Su22</strain>
    </source>
</reference>
<dbReference type="InterPro" id="IPR015590">
    <property type="entry name" value="Aldehyde_DH_dom"/>
</dbReference>
<dbReference type="RefSeq" id="WP_283407383.1">
    <property type="nucleotide sequence ID" value="NZ_FXUF01000001.1"/>
</dbReference>
<evidence type="ECO:0000313" key="3">
    <source>
        <dbReference type="EMBL" id="SMP37737.1"/>
    </source>
</evidence>
<feature type="domain" description="Aldehyde dehydrogenase" evidence="2">
    <location>
        <begin position="10"/>
        <end position="271"/>
    </location>
</feature>
<dbReference type="Gene3D" id="3.40.309.10">
    <property type="entry name" value="Aldehyde Dehydrogenase, Chain A, domain 2"/>
    <property type="match status" value="1"/>
</dbReference>
<dbReference type="InterPro" id="IPR016161">
    <property type="entry name" value="Ald_DH/histidinol_DH"/>
</dbReference>